<evidence type="ECO:0000313" key="2">
    <source>
        <dbReference type="EMBL" id="MBR0560501.1"/>
    </source>
</evidence>
<feature type="transmembrane region" description="Helical" evidence="1">
    <location>
        <begin position="30"/>
        <end position="51"/>
    </location>
</feature>
<comment type="caution">
    <text evidence="2">The sequence shown here is derived from an EMBL/GenBank/DDBJ whole genome shotgun (WGS) entry which is preliminary data.</text>
</comment>
<gene>
    <name evidence="2" type="ORF">KB213_10610</name>
</gene>
<keyword evidence="1" id="KW-0472">Membrane</keyword>
<keyword evidence="1" id="KW-0812">Transmembrane</keyword>
<dbReference type="PANTHER" id="PTHR30386">
    <property type="entry name" value="MEMBRANE FUSION SUBUNIT OF EMRAB-TOLC MULTIDRUG EFFLUX PUMP"/>
    <property type="match status" value="1"/>
</dbReference>
<protein>
    <submittedName>
        <fullName evidence="2">HlyD family efflux transporter periplasmic adaptor subunit</fullName>
    </submittedName>
</protein>
<evidence type="ECO:0000313" key="3">
    <source>
        <dbReference type="Proteomes" id="UP000677812"/>
    </source>
</evidence>
<dbReference type="EMBL" id="JAGRQH010000009">
    <property type="protein sequence ID" value="MBR0560501.1"/>
    <property type="molecule type" value="Genomic_DNA"/>
</dbReference>
<proteinExistence type="predicted"/>
<dbReference type="PANTHER" id="PTHR30386:SF28">
    <property type="entry name" value="EXPORTED PROTEIN"/>
    <property type="match status" value="1"/>
</dbReference>
<dbReference type="RefSeq" id="WP_211682958.1">
    <property type="nucleotide sequence ID" value="NZ_JAGRQH010000009.1"/>
</dbReference>
<feature type="transmembrane region" description="Helical" evidence="1">
    <location>
        <begin position="63"/>
        <end position="85"/>
    </location>
</feature>
<organism evidence="2 3">
    <name type="scientific">Neokomagataea anthophila</name>
    <dbReference type="NCBI Taxonomy" id="2826925"/>
    <lineage>
        <taxon>Bacteria</taxon>
        <taxon>Pseudomonadati</taxon>
        <taxon>Pseudomonadota</taxon>
        <taxon>Alphaproteobacteria</taxon>
        <taxon>Acetobacterales</taxon>
        <taxon>Acetobacteraceae</taxon>
        <taxon>Neokomagataea</taxon>
    </lineage>
</organism>
<evidence type="ECO:0000256" key="1">
    <source>
        <dbReference type="SAM" id="Phobius"/>
    </source>
</evidence>
<accession>A0ABS5E9B6</accession>
<keyword evidence="3" id="KW-1185">Reference proteome</keyword>
<keyword evidence="1" id="KW-1133">Transmembrane helix</keyword>
<reference evidence="2 3" key="1">
    <citation type="submission" date="2021-04" db="EMBL/GenBank/DDBJ databases">
        <title>The complete genome sequence of Neokomagataea sp. TBRC 2177.</title>
        <authorList>
            <person name="Charoenyingcharoen P."/>
            <person name="Yukphan P."/>
        </authorList>
    </citation>
    <scope>NUCLEOTIDE SEQUENCE [LARGE SCALE GENOMIC DNA]</scope>
    <source>
        <strain evidence="2 3">TBRC 2177</strain>
    </source>
</reference>
<name>A0ABS5E9B6_9PROT</name>
<dbReference type="InterPro" id="IPR050739">
    <property type="entry name" value="MFP"/>
</dbReference>
<dbReference type="Proteomes" id="UP000677812">
    <property type="component" value="Unassembled WGS sequence"/>
</dbReference>
<sequence length="437" mass="47902">MLKDLYTREYNENNSENDIGKIQDTASTGFTVSSFAVAVGLLSIATVVIFTNYSRHLTAGGQIVPNSGMAIILSPVTGIASNILVQDGSKVSKNSSLLTIDVETHSKSGPTPKLVAAELYAEEEDLLREQALRKIQYETERQTLTQQNILLTEELDHERQAAKKEEIVLSVMQNEFKIIQQERRLGLATNQQVQDQLYSISQISLARSQLLNSESQTFGQQLSVQEKLKDGPSTLESDLTKISSQLSDVRQRIVNNEPKDNVEIISTTSGVVSGFSVHDGEPVEKGQQIAVILRPDTTLVAEVYLDDAAAPLVHKGTSAELELSAFPIQEYGLIHGTVIAVSTAPSAPVTSDRIAIEQRKQTEDNSETPVVSSKYRAWISLDPKDIRRLGDGLGIPAGSHVLAHLSVDTRPLYSWVMDPLRTIDTTGVDFSLTLKQH</sequence>